<dbReference type="SUPFAM" id="SSF51735">
    <property type="entry name" value="NAD(P)-binding Rossmann-fold domains"/>
    <property type="match status" value="1"/>
</dbReference>
<dbReference type="OrthoDB" id="16464at2759"/>
<dbReference type="AlphaFoldDB" id="A0A010QVU6"/>
<dbReference type="STRING" id="1445577.A0A010QVU6"/>
<dbReference type="PANTHER" id="PTHR43103:SF3">
    <property type="entry name" value="ADP-L-GLYCERO-D-MANNO-HEPTOSE-6-EPIMERASE"/>
    <property type="match status" value="1"/>
</dbReference>
<keyword evidence="1" id="KW-0521">NADP</keyword>
<comment type="caution">
    <text evidence="4">The sequence shown here is derived from an EMBL/GenBank/DDBJ whole genome shotgun (WGS) entry which is preliminary data.</text>
</comment>
<evidence type="ECO:0000259" key="3">
    <source>
        <dbReference type="Pfam" id="PF01370"/>
    </source>
</evidence>
<evidence type="ECO:0000313" key="4">
    <source>
        <dbReference type="EMBL" id="EXF80735.1"/>
    </source>
</evidence>
<name>A0A010QVU6_9PEZI</name>
<dbReference type="InterPro" id="IPR036291">
    <property type="entry name" value="NAD(P)-bd_dom_sf"/>
</dbReference>
<dbReference type="EMBL" id="JARH01000415">
    <property type="protein sequence ID" value="EXF80735.1"/>
    <property type="molecule type" value="Genomic_DNA"/>
</dbReference>
<dbReference type="GO" id="GO:0016491">
    <property type="term" value="F:oxidoreductase activity"/>
    <property type="evidence" value="ECO:0007669"/>
    <property type="project" value="InterPro"/>
</dbReference>
<feature type="domain" description="NAD-dependent epimerase/dehydratase" evidence="3">
    <location>
        <begin position="8"/>
        <end position="219"/>
    </location>
</feature>
<dbReference type="Gene3D" id="3.90.25.10">
    <property type="entry name" value="UDP-galactose 4-epimerase, domain 1"/>
    <property type="match status" value="1"/>
</dbReference>
<gene>
    <name evidence="4" type="ORF">CFIO01_01106</name>
</gene>
<organism evidence="4 5">
    <name type="scientific">Colletotrichum fioriniae PJ7</name>
    <dbReference type="NCBI Taxonomy" id="1445577"/>
    <lineage>
        <taxon>Eukaryota</taxon>
        <taxon>Fungi</taxon>
        <taxon>Dikarya</taxon>
        <taxon>Ascomycota</taxon>
        <taxon>Pezizomycotina</taxon>
        <taxon>Sordariomycetes</taxon>
        <taxon>Hypocreomycetidae</taxon>
        <taxon>Glomerellales</taxon>
        <taxon>Glomerellaceae</taxon>
        <taxon>Colletotrichum</taxon>
        <taxon>Colletotrichum acutatum species complex</taxon>
    </lineage>
</organism>
<dbReference type="PANTHER" id="PTHR43103">
    <property type="entry name" value="NUCLEOSIDE-DIPHOSPHATE-SUGAR EPIMERASE"/>
    <property type="match status" value="1"/>
</dbReference>
<protein>
    <submittedName>
        <fullName evidence="4">NAD-dependent epimerase/dehydratase</fullName>
    </submittedName>
</protein>
<reference evidence="4 5" key="1">
    <citation type="submission" date="2014-02" db="EMBL/GenBank/DDBJ databases">
        <title>The genome sequence of Colletotrichum fioriniae PJ7.</title>
        <authorList>
            <person name="Baroncelli R."/>
            <person name="Thon M.R."/>
        </authorList>
    </citation>
    <scope>NUCLEOTIDE SEQUENCE [LARGE SCALE GENOMIC DNA]</scope>
    <source>
        <strain evidence="4 5">PJ7</strain>
    </source>
</reference>
<dbReference type="Proteomes" id="UP000020467">
    <property type="component" value="Unassembled WGS sequence"/>
</dbReference>
<dbReference type="eggNOG" id="KOG2774">
    <property type="taxonomic scope" value="Eukaryota"/>
</dbReference>
<dbReference type="InterPro" id="IPR050005">
    <property type="entry name" value="DenD"/>
</dbReference>
<accession>A0A010QVU6</accession>
<dbReference type="Pfam" id="PF01370">
    <property type="entry name" value="Epimerase"/>
    <property type="match status" value="1"/>
</dbReference>
<evidence type="ECO:0000256" key="1">
    <source>
        <dbReference type="ARBA" id="ARBA00022857"/>
    </source>
</evidence>
<dbReference type="NCBIfam" id="NF043036">
    <property type="entry name" value="ErythonDh"/>
    <property type="match status" value="1"/>
</dbReference>
<dbReference type="Gene3D" id="3.40.50.720">
    <property type="entry name" value="NAD(P)-binding Rossmann-like Domain"/>
    <property type="match status" value="1"/>
</dbReference>
<dbReference type="HOGENOM" id="CLU_007383_19_0_1"/>
<keyword evidence="2" id="KW-0119">Carbohydrate metabolism</keyword>
<sequence length="331" mass="35009">MGSKADHILITGAAGFIGQELITALLLSSPSIHLTATDITAPPIPPQALPHASRVTSLQTDLTSPEAVASQLTSHSRFNAIYLLHGIMSGGAEANLELGLAVNLDSHRLILDALRQESSPHRGTVVIFPSSLAVYGPASPGQINTETTCPIPQSSYGAQKLIIETLLGDYARRGLLDGRIVRLPTIIVRPGAPSAAASSFASGIVRESLKGEENILPVGPELPMWVCSPKTVVKNLVDVKSIPHEKFGISRVLNLPGVTVTVADILNALEVVGGTEARKLVREERSPQIEAIVGSWPAYFDVSKALGLGLSQDGDLITTVKDFAEHLRADI</sequence>
<proteinExistence type="predicted"/>
<evidence type="ECO:0000313" key="5">
    <source>
        <dbReference type="Proteomes" id="UP000020467"/>
    </source>
</evidence>
<evidence type="ECO:0000256" key="2">
    <source>
        <dbReference type="ARBA" id="ARBA00023277"/>
    </source>
</evidence>
<keyword evidence="5" id="KW-1185">Reference proteome</keyword>
<dbReference type="KEGG" id="cfj:CFIO01_01106"/>
<dbReference type="InterPro" id="IPR001509">
    <property type="entry name" value="Epimerase_deHydtase"/>
</dbReference>